<proteinExistence type="predicted"/>
<reference evidence="1" key="1">
    <citation type="submission" date="2021-08" db="EMBL/GenBank/DDBJ databases">
        <title>Flavobacterium sp. strain CC-SYL302.</title>
        <authorList>
            <person name="Lin S.-Y."/>
            <person name="Lee T.-H."/>
            <person name="Young C.-C."/>
        </authorList>
    </citation>
    <scope>NUCLEOTIDE SEQUENCE</scope>
    <source>
        <strain evidence="1">CC-SYL302</strain>
    </source>
</reference>
<evidence type="ECO:0000313" key="2">
    <source>
        <dbReference type="Proteomes" id="UP001163328"/>
    </source>
</evidence>
<name>A0ABY6M4L9_9FLAO</name>
<gene>
    <name evidence="1" type="ORF">K5I29_04350</name>
</gene>
<evidence type="ECO:0000313" key="1">
    <source>
        <dbReference type="EMBL" id="UYW02138.1"/>
    </source>
</evidence>
<keyword evidence="2" id="KW-1185">Reference proteome</keyword>
<sequence>MVEVKVIKGQLCMFKDAVLQYKLGSDMVYAELNNTEDLVLVTKDSGEVELRAITGKIIRKIGNGNTHIAKWLGSDITLMDSKGNIDYRGKENSLLSVL</sequence>
<dbReference type="EMBL" id="CP081495">
    <property type="protein sequence ID" value="UYW02138.1"/>
    <property type="molecule type" value="Genomic_DNA"/>
</dbReference>
<dbReference type="RefSeq" id="WP_264434632.1">
    <property type="nucleotide sequence ID" value="NZ_CP081495.1"/>
</dbReference>
<protein>
    <submittedName>
        <fullName evidence="1">Uncharacterized protein</fullName>
    </submittedName>
</protein>
<accession>A0ABY6M4L9</accession>
<dbReference type="Proteomes" id="UP001163328">
    <property type="component" value="Chromosome"/>
</dbReference>
<organism evidence="1 2">
    <name type="scientific">Flavobacterium agricola</name>
    <dbReference type="NCBI Taxonomy" id="2870839"/>
    <lineage>
        <taxon>Bacteria</taxon>
        <taxon>Pseudomonadati</taxon>
        <taxon>Bacteroidota</taxon>
        <taxon>Flavobacteriia</taxon>
        <taxon>Flavobacteriales</taxon>
        <taxon>Flavobacteriaceae</taxon>
        <taxon>Flavobacterium</taxon>
    </lineage>
</organism>